<feature type="compositionally biased region" description="Low complexity" evidence="1">
    <location>
        <begin position="31"/>
        <end position="49"/>
    </location>
</feature>
<sequence>MGARGLWKRPHPRVYKSALSRRRPGRRPQAREPTAVARAGGRTAGEAQGSQDPAGEAGLPVLCSGESRPVPPSLSVTRGSRR</sequence>
<evidence type="ECO:0000313" key="2">
    <source>
        <dbReference type="EMBL" id="CAI9155759.1"/>
    </source>
</evidence>
<name>A0ABN8Y7H4_RANTA</name>
<dbReference type="EMBL" id="OX459949">
    <property type="protein sequence ID" value="CAI9155759.1"/>
    <property type="molecule type" value="Genomic_DNA"/>
</dbReference>
<organism evidence="2 3">
    <name type="scientific">Rangifer tarandus platyrhynchus</name>
    <name type="common">Svalbard reindeer</name>
    <dbReference type="NCBI Taxonomy" id="3082113"/>
    <lineage>
        <taxon>Eukaryota</taxon>
        <taxon>Metazoa</taxon>
        <taxon>Chordata</taxon>
        <taxon>Craniata</taxon>
        <taxon>Vertebrata</taxon>
        <taxon>Euteleostomi</taxon>
        <taxon>Mammalia</taxon>
        <taxon>Eutheria</taxon>
        <taxon>Laurasiatheria</taxon>
        <taxon>Artiodactyla</taxon>
        <taxon>Ruminantia</taxon>
        <taxon>Pecora</taxon>
        <taxon>Cervidae</taxon>
        <taxon>Odocoileinae</taxon>
        <taxon>Rangifer</taxon>
    </lineage>
</organism>
<reference evidence="2" key="1">
    <citation type="submission" date="2023-04" db="EMBL/GenBank/DDBJ databases">
        <authorList>
            <consortium name="ELIXIR-Norway"/>
        </authorList>
    </citation>
    <scope>NUCLEOTIDE SEQUENCE [LARGE SCALE GENOMIC DNA]</scope>
</reference>
<keyword evidence="3" id="KW-1185">Reference proteome</keyword>
<dbReference type="Proteomes" id="UP001176941">
    <property type="component" value="Chromosome 13"/>
</dbReference>
<accession>A0ABN8Y7H4</accession>
<evidence type="ECO:0000313" key="3">
    <source>
        <dbReference type="Proteomes" id="UP001176941"/>
    </source>
</evidence>
<feature type="region of interest" description="Disordered" evidence="1">
    <location>
        <begin position="1"/>
        <end position="82"/>
    </location>
</feature>
<feature type="compositionally biased region" description="Basic residues" evidence="1">
    <location>
        <begin position="1"/>
        <end position="28"/>
    </location>
</feature>
<proteinExistence type="predicted"/>
<protein>
    <submittedName>
        <fullName evidence="2">Uncharacterized protein</fullName>
    </submittedName>
</protein>
<gene>
    <name evidence="2" type="ORF">MRATA1EN1_LOCUS4721</name>
</gene>
<evidence type="ECO:0000256" key="1">
    <source>
        <dbReference type="SAM" id="MobiDB-lite"/>
    </source>
</evidence>